<organism evidence="1">
    <name type="scientific">marine sediment metagenome</name>
    <dbReference type="NCBI Taxonomy" id="412755"/>
    <lineage>
        <taxon>unclassified sequences</taxon>
        <taxon>metagenomes</taxon>
        <taxon>ecological metagenomes</taxon>
    </lineage>
</organism>
<proteinExistence type="predicted"/>
<gene>
    <name evidence="1" type="ORF">S12H4_12517</name>
</gene>
<reference evidence="1" key="1">
    <citation type="journal article" date="2014" name="Front. Microbiol.">
        <title>High frequency of phylogenetically diverse reductive dehalogenase-homologous genes in deep subseafloor sedimentary metagenomes.</title>
        <authorList>
            <person name="Kawai M."/>
            <person name="Futagami T."/>
            <person name="Toyoda A."/>
            <person name="Takaki Y."/>
            <person name="Nishi S."/>
            <person name="Hori S."/>
            <person name="Arai W."/>
            <person name="Tsubouchi T."/>
            <person name="Morono Y."/>
            <person name="Uchiyama I."/>
            <person name="Ito T."/>
            <person name="Fujiyama A."/>
            <person name="Inagaki F."/>
            <person name="Takami H."/>
        </authorList>
    </citation>
    <scope>NUCLEOTIDE SEQUENCE</scope>
    <source>
        <strain evidence="1">Expedition CK06-06</strain>
    </source>
</reference>
<evidence type="ECO:0000313" key="1">
    <source>
        <dbReference type="EMBL" id="GAI85064.1"/>
    </source>
</evidence>
<protein>
    <submittedName>
        <fullName evidence="1">Uncharacterized protein</fullName>
    </submittedName>
</protein>
<accession>X1TYF7</accession>
<comment type="caution">
    <text evidence="1">The sequence shown here is derived from an EMBL/GenBank/DDBJ whole genome shotgun (WGS) entry which is preliminary data.</text>
</comment>
<dbReference type="AlphaFoldDB" id="X1TYF7"/>
<name>X1TYF7_9ZZZZ</name>
<feature type="non-terminal residue" evidence="1">
    <location>
        <position position="1"/>
    </location>
</feature>
<sequence length="64" mass="7671">QLRVIVMSRGYSEAEQDFIDEHIKEWRNKTKLPFIIKDDPDNKLTEEEKLILKKEREKKVISNG</sequence>
<dbReference type="EMBL" id="BARW01005991">
    <property type="protein sequence ID" value="GAI85064.1"/>
    <property type="molecule type" value="Genomic_DNA"/>
</dbReference>